<dbReference type="RefSeq" id="WP_167673994.1">
    <property type="nucleotide sequence ID" value="NZ_JAATJS010000006.1"/>
</dbReference>
<dbReference type="EMBL" id="JAATJS010000006">
    <property type="protein sequence ID" value="NIX78077.1"/>
    <property type="molecule type" value="Genomic_DNA"/>
</dbReference>
<gene>
    <name evidence="1" type="ORF">HB375_15875</name>
</gene>
<name>A0ABX0VE21_9HYPH</name>
<sequence>MNVKHTSTGATELWPALPYGEWNDTATTLQLMTQIVGKIRLARTPWLNHSWHVTLYVSAVGLATSPIYVDGTVLEIEFDFLSQQLHFRTSRGDRRAIPLKAQPISAFYRAVFSTLDDIGLPIAIDPMPNEIADAIPFPDDHVHRAYDADAAQRFWRALVQVDRVLKRFRTGFIGKCSPVHFFWGSFDLAVTRFSGRTAPPHPGGVPNLPDDVAREAYSHEVSSAGFWPGNATFPQAAFYSYAYPEPPGFRDRAILPSAASFNPQLGEFILPYDAVRLDTSPDDALMAFLQSTYQAAADTAKWDRHALECAFGSPGHCRQLSD</sequence>
<evidence type="ECO:0008006" key="3">
    <source>
        <dbReference type="Google" id="ProtNLM"/>
    </source>
</evidence>
<dbReference type="Pfam" id="PF19459">
    <property type="entry name" value="DUF5996"/>
    <property type="match status" value="1"/>
</dbReference>
<evidence type="ECO:0000313" key="2">
    <source>
        <dbReference type="Proteomes" id="UP000707352"/>
    </source>
</evidence>
<proteinExistence type="predicted"/>
<keyword evidence="2" id="KW-1185">Reference proteome</keyword>
<reference evidence="1 2" key="1">
    <citation type="submission" date="2020-03" db="EMBL/GenBank/DDBJ databases">
        <title>The genome sequence of Microvirga sp. c23x22.</title>
        <authorList>
            <person name="Zhang X."/>
        </authorList>
    </citation>
    <scope>NUCLEOTIDE SEQUENCE [LARGE SCALE GENOMIC DNA]</scope>
    <source>
        <strain evidence="2">c23x22</strain>
    </source>
</reference>
<accession>A0ABX0VE21</accession>
<evidence type="ECO:0000313" key="1">
    <source>
        <dbReference type="EMBL" id="NIX78077.1"/>
    </source>
</evidence>
<comment type="caution">
    <text evidence="1">The sequence shown here is derived from an EMBL/GenBank/DDBJ whole genome shotgun (WGS) entry which is preliminary data.</text>
</comment>
<dbReference type="Proteomes" id="UP000707352">
    <property type="component" value="Unassembled WGS sequence"/>
</dbReference>
<dbReference type="InterPro" id="IPR046038">
    <property type="entry name" value="DUF5996"/>
</dbReference>
<protein>
    <recommendedName>
        <fullName evidence="3">Ava_C0101 and related proteins</fullName>
    </recommendedName>
</protein>
<organism evidence="1 2">
    <name type="scientific">Microvirga terricola</name>
    <dbReference type="NCBI Taxonomy" id="2719797"/>
    <lineage>
        <taxon>Bacteria</taxon>
        <taxon>Pseudomonadati</taxon>
        <taxon>Pseudomonadota</taxon>
        <taxon>Alphaproteobacteria</taxon>
        <taxon>Hyphomicrobiales</taxon>
        <taxon>Methylobacteriaceae</taxon>
        <taxon>Microvirga</taxon>
    </lineage>
</organism>